<keyword evidence="3" id="KW-1185">Reference proteome</keyword>
<evidence type="ECO:0000313" key="3">
    <source>
        <dbReference type="Proteomes" id="UP000636004"/>
    </source>
</evidence>
<feature type="transmembrane region" description="Helical" evidence="1">
    <location>
        <begin position="68"/>
        <end position="93"/>
    </location>
</feature>
<evidence type="ECO:0000313" key="2">
    <source>
        <dbReference type="EMBL" id="GGZ94370.1"/>
    </source>
</evidence>
<feature type="transmembrane region" description="Helical" evidence="1">
    <location>
        <begin position="116"/>
        <end position="136"/>
    </location>
</feature>
<organism evidence="2 3">
    <name type="scientific">Algibacter mikhailovii</name>
    <dbReference type="NCBI Taxonomy" id="425498"/>
    <lineage>
        <taxon>Bacteria</taxon>
        <taxon>Pseudomonadati</taxon>
        <taxon>Bacteroidota</taxon>
        <taxon>Flavobacteriia</taxon>
        <taxon>Flavobacteriales</taxon>
        <taxon>Flavobacteriaceae</taxon>
        <taxon>Algibacter</taxon>
    </lineage>
</organism>
<keyword evidence="1" id="KW-0472">Membrane</keyword>
<proteinExistence type="predicted"/>
<keyword evidence="1" id="KW-1133">Transmembrane helix</keyword>
<sequence>MIPNLSYSGGFYSISLKVSLIFILVTGLIAYFLLFHTDRIIKFLRLDRGFDSDNIDIGSLKNDGLFKFALIFIGLLLVVDNIPQFLNFCYLAFKKQVSSTGLDEVDGFMLEQQLDYNWWIVSALNVLMGIIILTNYRRIANLFLKKEKNVG</sequence>
<accession>A0A918RF56</accession>
<feature type="transmembrane region" description="Helical" evidence="1">
    <location>
        <begin position="12"/>
        <end position="35"/>
    </location>
</feature>
<dbReference type="Proteomes" id="UP000636004">
    <property type="component" value="Unassembled WGS sequence"/>
</dbReference>
<reference evidence="2" key="1">
    <citation type="journal article" date="2014" name="Int. J. Syst. Evol. Microbiol.">
        <title>Complete genome sequence of Corynebacterium casei LMG S-19264T (=DSM 44701T), isolated from a smear-ripened cheese.</title>
        <authorList>
            <consortium name="US DOE Joint Genome Institute (JGI-PGF)"/>
            <person name="Walter F."/>
            <person name="Albersmeier A."/>
            <person name="Kalinowski J."/>
            <person name="Ruckert C."/>
        </authorList>
    </citation>
    <scope>NUCLEOTIDE SEQUENCE</scope>
    <source>
        <strain evidence="2">KCTC 12710</strain>
    </source>
</reference>
<evidence type="ECO:0000256" key="1">
    <source>
        <dbReference type="SAM" id="Phobius"/>
    </source>
</evidence>
<reference evidence="2" key="2">
    <citation type="submission" date="2020-09" db="EMBL/GenBank/DDBJ databases">
        <authorList>
            <person name="Sun Q."/>
            <person name="Kim S."/>
        </authorList>
    </citation>
    <scope>NUCLEOTIDE SEQUENCE</scope>
    <source>
        <strain evidence="2">KCTC 12710</strain>
    </source>
</reference>
<comment type="caution">
    <text evidence="2">The sequence shown here is derived from an EMBL/GenBank/DDBJ whole genome shotgun (WGS) entry which is preliminary data.</text>
</comment>
<name>A0A918RF56_9FLAO</name>
<gene>
    <name evidence="2" type="ORF">GCM10007028_35900</name>
</gene>
<dbReference type="AlphaFoldDB" id="A0A918RF56"/>
<dbReference type="EMBL" id="BMWZ01000014">
    <property type="protein sequence ID" value="GGZ94370.1"/>
    <property type="molecule type" value="Genomic_DNA"/>
</dbReference>
<keyword evidence="1" id="KW-0812">Transmembrane</keyword>
<protein>
    <submittedName>
        <fullName evidence="2">Uncharacterized protein</fullName>
    </submittedName>
</protein>